<dbReference type="RefSeq" id="WP_117582621.1">
    <property type="nucleotide sequence ID" value="NZ_JAHOLO010000076.1"/>
</dbReference>
<dbReference type="AlphaFoldDB" id="A0A3E3E6C5"/>
<evidence type="ECO:0000313" key="1">
    <source>
        <dbReference type="EMBL" id="RGD77437.1"/>
    </source>
</evidence>
<dbReference type="Proteomes" id="UP000261032">
    <property type="component" value="Unassembled WGS sequence"/>
</dbReference>
<dbReference type="InterPro" id="IPR053842">
    <property type="entry name" value="NikA-like"/>
</dbReference>
<organism evidence="1 2">
    <name type="scientific">Thomasclavelia ramosa</name>
    <dbReference type="NCBI Taxonomy" id="1547"/>
    <lineage>
        <taxon>Bacteria</taxon>
        <taxon>Bacillati</taxon>
        <taxon>Bacillota</taxon>
        <taxon>Erysipelotrichia</taxon>
        <taxon>Erysipelotrichales</taxon>
        <taxon>Coprobacillaceae</taxon>
        <taxon>Thomasclavelia</taxon>
    </lineage>
</organism>
<proteinExistence type="predicted"/>
<evidence type="ECO:0000313" key="2">
    <source>
        <dbReference type="Proteomes" id="UP000261032"/>
    </source>
</evidence>
<comment type="caution">
    <text evidence="1">The sequence shown here is derived from an EMBL/GenBank/DDBJ whole genome shotgun (WGS) entry which is preliminary data.</text>
</comment>
<gene>
    <name evidence="1" type="primary">mobC</name>
    <name evidence="1" type="ORF">DXB93_17935</name>
</gene>
<dbReference type="Pfam" id="PF21983">
    <property type="entry name" value="NikA-like"/>
    <property type="match status" value="1"/>
</dbReference>
<dbReference type="CDD" id="cd21631">
    <property type="entry name" value="RHH_CopG_NikR-like"/>
    <property type="match status" value="1"/>
</dbReference>
<accession>A0A3E3E6C5</accession>
<dbReference type="GO" id="GO:0006355">
    <property type="term" value="P:regulation of DNA-templated transcription"/>
    <property type="evidence" value="ECO:0007669"/>
    <property type="project" value="InterPro"/>
</dbReference>
<protein>
    <submittedName>
        <fullName evidence="1">Plasmid mobilization relaxosome protein MobC</fullName>
    </submittedName>
</protein>
<sequence length="132" mass="15347">METHNSKKNTKDQRLEIRLSAYDLEKLKRKASAMDLSNSELIRRLVKYGVCYKIDFNSIDDILYQLSKIGTNINQITRGINTAVIKGEEIDADQMMETLNNYYNSLKALQLTCEQYFKDNSIKQLKKITIDD</sequence>
<reference evidence="1 2" key="1">
    <citation type="submission" date="2018-08" db="EMBL/GenBank/DDBJ databases">
        <title>A genome reference for cultivated species of the human gut microbiota.</title>
        <authorList>
            <person name="Zou Y."/>
            <person name="Xue W."/>
            <person name="Luo G."/>
        </authorList>
    </citation>
    <scope>NUCLEOTIDE SEQUENCE [LARGE SCALE GENOMIC DNA]</scope>
    <source>
        <strain evidence="1 2">OM06-4</strain>
    </source>
</reference>
<dbReference type="EMBL" id="QUSL01000056">
    <property type="protein sequence ID" value="RGD77437.1"/>
    <property type="molecule type" value="Genomic_DNA"/>
</dbReference>
<name>A0A3E3E6C5_9FIRM</name>